<reference evidence="2" key="1">
    <citation type="journal article" date="2023" name="Int. J. Syst. Evol. Microbiol.">
        <title>Mesoterricola silvestris gen. nov., sp. nov., Mesoterricola sediminis sp. nov., Geothrix oryzae sp. nov., Geothrix edaphica sp. nov., Geothrix rubra sp. nov., and Geothrix limicola sp. nov., six novel members of Acidobacteriota isolated from soils.</title>
        <authorList>
            <person name="Itoh H."/>
            <person name="Sugisawa Y."/>
            <person name="Mise K."/>
            <person name="Xu Z."/>
            <person name="Kuniyasu M."/>
            <person name="Ushijima N."/>
            <person name="Kawano K."/>
            <person name="Kobayashi E."/>
            <person name="Shiratori Y."/>
            <person name="Masuda Y."/>
            <person name="Senoo K."/>
        </authorList>
    </citation>
    <scope>NUCLEOTIDE SEQUENCE [LARGE SCALE GENOMIC DNA]</scope>
    <source>
        <strain evidence="2">W79</strain>
    </source>
</reference>
<proteinExistence type="predicted"/>
<sequence>MKMCPYLLPHLDDTSLEAVTGGMFPRVARMVFTHTEKLNPGAGADAYLMPGGIRDHERACAQARFDALVKQNPGLFAPPDPNYSVNLLQQRLANGYGKPHLVRGGNP</sequence>
<gene>
    <name evidence="1" type="ORF">METEAL_41310</name>
</gene>
<evidence type="ECO:0000313" key="1">
    <source>
        <dbReference type="EMBL" id="BDU74957.1"/>
    </source>
</evidence>
<organism evidence="1 2">
    <name type="scientific">Mesoterricola silvestris</name>
    <dbReference type="NCBI Taxonomy" id="2927979"/>
    <lineage>
        <taxon>Bacteria</taxon>
        <taxon>Pseudomonadati</taxon>
        <taxon>Acidobacteriota</taxon>
        <taxon>Holophagae</taxon>
        <taxon>Holophagales</taxon>
        <taxon>Holophagaceae</taxon>
        <taxon>Mesoterricola</taxon>
    </lineage>
</organism>
<accession>A0AA48GVR5</accession>
<dbReference type="RefSeq" id="WP_316413638.1">
    <property type="nucleotide sequence ID" value="NZ_AP027080.1"/>
</dbReference>
<dbReference type="Proteomes" id="UP001238179">
    <property type="component" value="Chromosome"/>
</dbReference>
<dbReference type="KEGG" id="msil:METEAL_41310"/>
<name>A0AA48GVR5_9BACT</name>
<keyword evidence="2" id="KW-1185">Reference proteome</keyword>
<protein>
    <submittedName>
        <fullName evidence="1">Uncharacterized protein</fullName>
    </submittedName>
</protein>
<dbReference type="EMBL" id="AP027080">
    <property type="protein sequence ID" value="BDU74957.1"/>
    <property type="molecule type" value="Genomic_DNA"/>
</dbReference>
<evidence type="ECO:0000313" key="2">
    <source>
        <dbReference type="Proteomes" id="UP001238179"/>
    </source>
</evidence>
<dbReference type="AlphaFoldDB" id="A0AA48GVR5"/>